<proteinExistence type="predicted"/>
<protein>
    <recommendedName>
        <fullName evidence="1">ATP-dependent Clp protease ATP-binding subunit ClpX zinc ribbon domain-containing protein</fullName>
    </recommendedName>
</protein>
<dbReference type="GO" id="GO:0046983">
    <property type="term" value="F:protein dimerization activity"/>
    <property type="evidence" value="ECO:0007669"/>
    <property type="project" value="InterPro"/>
</dbReference>
<evidence type="ECO:0000313" key="3">
    <source>
        <dbReference type="Proteomes" id="UP000295658"/>
    </source>
</evidence>
<dbReference type="Proteomes" id="UP000295658">
    <property type="component" value="Unassembled WGS sequence"/>
</dbReference>
<reference evidence="2 3" key="1">
    <citation type="submission" date="2019-03" db="EMBL/GenBank/DDBJ databases">
        <title>Genomic Encyclopedia of Type Strains, Phase IV (KMG-IV): sequencing the most valuable type-strain genomes for metagenomic binning, comparative biology and taxonomic classification.</title>
        <authorList>
            <person name="Goeker M."/>
        </authorList>
    </citation>
    <scope>NUCLEOTIDE SEQUENCE [LARGE SCALE GENOMIC DNA]</scope>
    <source>
        <strain evidence="2 3">DSM 24979</strain>
    </source>
</reference>
<feature type="domain" description="ATP-dependent Clp protease ATP-binding subunit ClpX zinc ribbon" evidence="1">
    <location>
        <begin position="95"/>
        <end position="131"/>
    </location>
</feature>
<keyword evidence="3" id="KW-1185">Reference proteome</keyword>
<dbReference type="AlphaFoldDB" id="A0A4R1QMI4"/>
<dbReference type="InterPro" id="IPR010603">
    <property type="entry name" value="Znf_CppX_C4"/>
</dbReference>
<dbReference type="EMBL" id="SLUL01000009">
    <property type="protein sequence ID" value="TCL48384.1"/>
    <property type="molecule type" value="Genomic_DNA"/>
</dbReference>
<name>A0A4R1QMI4_9BACL</name>
<evidence type="ECO:0000313" key="2">
    <source>
        <dbReference type="EMBL" id="TCL48384.1"/>
    </source>
</evidence>
<dbReference type="RefSeq" id="WP_132948714.1">
    <property type="nucleotide sequence ID" value="NZ_SLUL01000009.1"/>
</dbReference>
<organism evidence="2 3">
    <name type="scientific">Thermolongibacillus altinsuensis</name>
    <dbReference type="NCBI Taxonomy" id="575256"/>
    <lineage>
        <taxon>Bacteria</taxon>
        <taxon>Bacillati</taxon>
        <taxon>Bacillota</taxon>
        <taxon>Bacilli</taxon>
        <taxon>Bacillales</taxon>
        <taxon>Anoxybacillaceae</taxon>
        <taxon>Thermolongibacillus</taxon>
    </lineage>
</organism>
<gene>
    <name evidence="2" type="ORF">EDD69_10914</name>
</gene>
<dbReference type="OrthoDB" id="2080806at2"/>
<sequence length="134" mass="15501">MSDSKKKLLSSQTIEGLIEDLEELVKGMTDTISNNKDVEQNRFYEGMAVACKLIAMKLRGEFEQIDEMFLNHVYENIKILDNEKKQDRVLVTKTEERCAFCLQSKKQLVKGPFVSICEECLQFGVKVMESRKRV</sequence>
<dbReference type="GO" id="GO:0008270">
    <property type="term" value="F:zinc ion binding"/>
    <property type="evidence" value="ECO:0007669"/>
    <property type="project" value="InterPro"/>
</dbReference>
<evidence type="ECO:0000259" key="1">
    <source>
        <dbReference type="SMART" id="SM00994"/>
    </source>
</evidence>
<dbReference type="SMART" id="SM00994">
    <property type="entry name" value="zf-C4_ClpX"/>
    <property type="match status" value="1"/>
</dbReference>
<comment type="caution">
    <text evidence="2">The sequence shown here is derived from an EMBL/GenBank/DDBJ whole genome shotgun (WGS) entry which is preliminary data.</text>
</comment>
<accession>A0A4R1QMI4</accession>